<dbReference type="EMBL" id="CP081297">
    <property type="protein sequence ID" value="QZD86066.1"/>
    <property type="molecule type" value="Genomic_DNA"/>
</dbReference>
<reference evidence="1 2" key="1">
    <citation type="submission" date="2021-08" db="EMBL/GenBank/DDBJ databases">
        <title>Comparative Genomics Analysis of the Genus Qipengyuania Reveals Extensive Genetic Diversity and Metabolic Versatility, Including the Description of Fifteen Novel Species.</title>
        <authorList>
            <person name="Liu Y."/>
        </authorList>
    </citation>
    <scope>NUCLEOTIDE SEQUENCE [LARGE SCALE GENOMIC DNA]</scope>
    <source>
        <strain evidence="1 2">1XM2-8</strain>
    </source>
</reference>
<keyword evidence="2" id="KW-1185">Reference proteome</keyword>
<protein>
    <submittedName>
        <fullName evidence="1">Uncharacterized protein</fullName>
    </submittedName>
</protein>
<proteinExistence type="predicted"/>
<accession>A0ABX8ZAQ7</accession>
<evidence type="ECO:0000313" key="2">
    <source>
        <dbReference type="Proteomes" id="UP000824280"/>
    </source>
</evidence>
<organism evidence="1 2">
    <name type="scientific">Qipengyuania psychrotolerans</name>
    <dbReference type="NCBI Taxonomy" id="2867238"/>
    <lineage>
        <taxon>Bacteria</taxon>
        <taxon>Pseudomonadati</taxon>
        <taxon>Pseudomonadota</taxon>
        <taxon>Alphaproteobacteria</taxon>
        <taxon>Sphingomonadales</taxon>
        <taxon>Erythrobacteraceae</taxon>
        <taxon>Qipengyuania</taxon>
    </lineage>
</organism>
<name>A0ABX8ZAQ7_9SPHN</name>
<evidence type="ECO:0000313" key="1">
    <source>
        <dbReference type="EMBL" id="QZD86066.1"/>
    </source>
</evidence>
<sequence length="63" mass="6858">MHETDKHLPLNSALGVSQAHLQAHACAWLAHVHAGRIAADDGMTRTQLAQLVRNELVLLGNRV</sequence>
<dbReference type="Proteomes" id="UP000824280">
    <property type="component" value="Chromosome"/>
</dbReference>
<dbReference type="RefSeq" id="WP_221421617.1">
    <property type="nucleotide sequence ID" value="NZ_CP081297.1"/>
</dbReference>
<gene>
    <name evidence="1" type="ORF">K3166_07160</name>
</gene>